<dbReference type="AlphaFoldDB" id="F8MYK6"/>
<dbReference type="VEuPathDB" id="FungiDB:NEUTE1DRAFT_141354"/>
<dbReference type="EMBL" id="GL891382">
    <property type="protein sequence ID" value="EGO51403.1"/>
    <property type="molecule type" value="Genomic_DNA"/>
</dbReference>
<keyword evidence="3" id="KW-1185">Reference proteome</keyword>
<dbReference type="GeneID" id="20826236"/>
<evidence type="ECO:0000313" key="3">
    <source>
        <dbReference type="Proteomes" id="UP000008065"/>
    </source>
</evidence>
<dbReference type="RefSeq" id="XP_009855042.1">
    <property type="nucleotide sequence ID" value="XM_009856740.1"/>
</dbReference>
<dbReference type="KEGG" id="nte:NEUTE1DRAFT141354"/>
<protein>
    <submittedName>
        <fullName evidence="2">Uncharacterized protein</fullName>
    </submittedName>
</protein>
<organism evidence="2 3">
    <name type="scientific">Neurospora tetrasperma (strain FGSC 2508 / ATCC MYA-4615 / P0657)</name>
    <dbReference type="NCBI Taxonomy" id="510951"/>
    <lineage>
        <taxon>Eukaryota</taxon>
        <taxon>Fungi</taxon>
        <taxon>Dikarya</taxon>
        <taxon>Ascomycota</taxon>
        <taxon>Pezizomycotina</taxon>
        <taxon>Sordariomycetes</taxon>
        <taxon>Sordariomycetidae</taxon>
        <taxon>Sordariales</taxon>
        <taxon>Sordariaceae</taxon>
        <taxon>Neurospora</taxon>
    </lineage>
</organism>
<evidence type="ECO:0000313" key="2">
    <source>
        <dbReference type="EMBL" id="EGO51403.1"/>
    </source>
</evidence>
<proteinExistence type="predicted"/>
<sequence>MSPTKRERTASTSPSSDGHIDKRPRVEDEDASTAKPSSNTLIDQRPPLVPESETSETDSETALTEDYESDNHDKIEYDRDYGEINDEHMGVVSWGWADTHFLHELNPTSQISNEQEADTSYSDTRISLWQQEDRCYNPTNKLR</sequence>
<reference evidence="3" key="1">
    <citation type="journal article" date="2011" name="Genetics">
        <title>Massive changes in genome architecture accompany the transition to self-fertility in the filamentous fungus Neurospora tetrasperma.</title>
        <authorList>
            <person name="Ellison C.E."/>
            <person name="Stajich J.E."/>
            <person name="Jacobson D.J."/>
            <person name="Natvig D.O."/>
            <person name="Lapidus A."/>
            <person name="Foster B."/>
            <person name="Aerts A."/>
            <person name="Riley R."/>
            <person name="Lindquist E.A."/>
            <person name="Grigoriev I.V."/>
            <person name="Taylor J.W."/>
        </authorList>
    </citation>
    <scope>NUCLEOTIDE SEQUENCE [LARGE SCALE GENOMIC DNA]</scope>
    <source>
        <strain evidence="3">FGSC 2508 / P0657</strain>
    </source>
</reference>
<evidence type="ECO:0000256" key="1">
    <source>
        <dbReference type="SAM" id="MobiDB-lite"/>
    </source>
</evidence>
<feature type="compositionally biased region" description="Acidic residues" evidence="1">
    <location>
        <begin position="53"/>
        <end position="68"/>
    </location>
</feature>
<name>F8MYK6_NEUT8</name>
<dbReference type="Proteomes" id="UP000008065">
    <property type="component" value="Unassembled WGS sequence"/>
</dbReference>
<gene>
    <name evidence="2" type="ORF">NEUTE1DRAFT_141354</name>
</gene>
<accession>F8MYK6</accession>
<feature type="region of interest" description="Disordered" evidence="1">
    <location>
        <begin position="1"/>
        <end position="75"/>
    </location>
</feature>
<dbReference type="HOGENOM" id="CLU_1806720_0_0_1"/>